<dbReference type="OrthoDB" id="2421461at2759"/>
<evidence type="ECO:0000313" key="1">
    <source>
        <dbReference type="EMBL" id="GET03369.1"/>
    </source>
</evidence>
<sequence>MMVAYMLNPYFLKESEDVDIEAIGYTEFTEFTNRRFGQEESIKLFTELVVFRQKNSPYDNKTIWLSSSILSPSIWWQS</sequence>
<dbReference type="AlphaFoldDB" id="A0A8H3R4R8"/>
<accession>A0A8H3R4R8</accession>
<evidence type="ECO:0000313" key="2">
    <source>
        <dbReference type="Proteomes" id="UP000615446"/>
    </source>
</evidence>
<dbReference type="EMBL" id="BLAL01000321">
    <property type="protein sequence ID" value="GET03369.1"/>
    <property type="molecule type" value="Genomic_DNA"/>
</dbReference>
<reference evidence="1" key="1">
    <citation type="submission" date="2019-10" db="EMBL/GenBank/DDBJ databases">
        <title>Conservation and host-specific expression of non-tandemly repeated heterogenous ribosome RNA gene in arbuscular mycorrhizal fungi.</title>
        <authorList>
            <person name="Maeda T."/>
            <person name="Kobayashi Y."/>
            <person name="Nakagawa T."/>
            <person name="Ezawa T."/>
            <person name="Yamaguchi K."/>
            <person name="Bino T."/>
            <person name="Nishimoto Y."/>
            <person name="Shigenobu S."/>
            <person name="Kawaguchi M."/>
        </authorList>
    </citation>
    <scope>NUCLEOTIDE SEQUENCE</scope>
    <source>
        <strain evidence="1">HR1</strain>
    </source>
</reference>
<organism evidence="1 2">
    <name type="scientific">Rhizophagus clarus</name>
    <dbReference type="NCBI Taxonomy" id="94130"/>
    <lineage>
        <taxon>Eukaryota</taxon>
        <taxon>Fungi</taxon>
        <taxon>Fungi incertae sedis</taxon>
        <taxon>Mucoromycota</taxon>
        <taxon>Glomeromycotina</taxon>
        <taxon>Glomeromycetes</taxon>
        <taxon>Glomerales</taxon>
        <taxon>Glomeraceae</taxon>
        <taxon>Rhizophagus</taxon>
    </lineage>
</organism>
<name>A0A8H3R4R8_9GLOM</name>
<proteinExistence type="predicted"/>
<protein>
    <submittedName>
        <fullName evidence="1">Uncharacterized protein</fullName>
    </submittedName>
</protein>
<dbReference type="Proteomes" id="UP000615446">
    <property type="component" value="Unassembled WGS sequence"/>
</dbReference>
<comment type="caution">
    <text evidence="1">The sequence shown here is derived from an EMBL/GenBank/DDBJ whole genome shotgun (WGS) entry which is preliminary data.</text>
</comment>
<gene>
    <name evidence="1" type="ORF">RCL2_002971000</name>
</gene>